<dbReference type="Pfam" id="PF00441">
    <property type="entry name" value="Acyl-CoA_dh_1"/>
    <property type="match status" value="1"/>
</dbReference>
<dbReference type="InterPro" id="IPR037069">
    <property type="entry name" value="AcylCoA_DH/ox_N_sf"/>
</dbReference>
<dbReference type="InterPro" id="IPR046373">
    <property type="entry name" value="Acyl-CoA_Oxase/DH_mid-dom_sf"/>
</dbReference>
<dbReference type="SUPFAM" id="SSF47203">
    <property type="entry name" value="Acyl-CoA dehydrogenase C-terminal domain-like"/>
    <property type="match status" value="1"/>
</dbReference>
<keyword evidence="9" id="KW-1185">Reference proteome</keyword>
<evidence type="ECO:0000313" key="9">
    <source>
        <dbReference type="Proteomes" id="UP000638263"/>
    </source>
</evidence>
<keyword evidence="3" id="KW-0285">Flavoprotein</keyword>
<dbReference type="GO" id="GO:0050660">
    <property type="term" value="F:flavin adenine dinucleotide binding"/>
    <property type="evidence" value="ECO:0007669"/>
    <property type="project" value="InterPro"/>
</dbReference>
<accession>A0A917RLQ7</accession>
<keyword evidence="5" id="KW-0560">Oxidoreductase</keyword>
<dbReference type="InterPro" id="IPR036250">
    <property type="entry name" value="AcylCo_DH-like_C"/>
</dbReference>
<dbReference type="InterPro" id="IPR009075">
    <property type="entry name" value="AcylCo_DH/oxidase_C"/>
</dbReference>
<feature type="domain" description="Acyl-CoA dehydrogenase/oxidase C-terminal" evidence="6">
    <location>
        <begin position="228"/>
        <end position="365"/>
    </location>
</feature>
<comment type="caution">
    <text evidence="8">The sequence shown here is derived from an EMBL/GenBank/DDBJ whole genome shotgun (WGS) entry which is preliminary data.</text>
</comment>
<dbReference type="InterPro" id="IPR009100">
    <property type="entry name" value="AcylCoA_DH/oxidase_NM_dom_sf"/>
</dbReference>
<evidence type="ECO:0000256" key="5">
    <source>
        <dbReference type="ARBA" id="ARBA00023002"/>
    </source>
</evidence>
<dbReference type="GO" id="GO:0003995">
    <property type="term" value="F:acyl-CoA dehydrogenase activity"/>
    <property type="evidence" value="ECO:0007669"/>
    <property type="project" value="TreeGrafter"/>
</dbReference>
<evidence type="ECO:0000313" key="8">
    <source>
        <dbReference type="EMBL" id="GGL12505.1"/>
    </source>
</evidence>
<dbReference type="Gene3D" id="1.20.140.10">
    <property type="entry name" value="Butyryl-CoA Dehydrogenase, subunit A, domain 3"/>
    <property type="match status" value="1"/>
</dbReference>
<dbReference type="PANTHER" id="PTHR43884:SF20">
    <property type="entry name" value="ACYL-COA DEHYDROGENASE FADE28"/>
    <property type="match status" value="1"/>
</dbReference>
<dbReference type="AlphaFoldDB" id="A0A917RLQ7"/>
<dbReference type="EMBL" id="BMMH01000005">
    <property type="protein sequence ID" value="GGL12505.1"/>
    <property type="molecule type" value="Genomic_DNA"/>
</dbReference>
<name>A0A917RLQ7_9NOCA</name>
<evidence type="ECO:0000256" key="1">
    <source>
        <dbReference type="ARBA" id="ARBA00001974"/>
    </source>
</evidence>
<dbReference type="Proteomes" id="UP000638263">
    <property type="component" value="Unassembled WGS sequence"/>
</dbReference>
<evidence type="ECO:0000256" key="2">
    <source>
        <dbReference type="ARBA" id="ARBA00009347"/>
    </source>
</evidence>
<evidence type="ECO:0000259" key="6">
    <source>
        <dbReference type="Pfam" id="PF00441"/>
    </source>
</evidence>
<gene>
    <name evidence="8" type="ORF">GCM10011588_28660</name>
</gene>
<dbReference type="Gene3D" id="2.40.110.10">
    <property type="entry name" value="Butyryl-CoA Dehydrogenase, subunit A, domain 2"/>
    <property type="match status" value="1"/>
</dbReference>
<dbReference type="CDD" id="cd00567">
    <property type="entry name" value="ACAD"/>
    <property type="match status" value="1"/>
</dbReference>
<dbReference type="Gene3D" id="1.10.540.10">
    <property type="entry name" value="Acyl-CoA dehydrogenase/oxidase, N-terminal domain"/>
    <property type="match status" value="1"/>
</dbReference>
<dbReference type="Pfam" id="PF02771">
    <property type="entry name" value="Acyl-CoA_dh_N"/>
    <property type="match status" value="1"/>
</dbReference>
<sequence>MDFELSDEQRMLQDAARDLLVSRYDVGKRNTVLASASGWDRGTWSAMAEMGLTGLPFAEADGGMGAGPVEVMAVLNEVGRSLAPEPLLDSVYVPGGVLAETGSVQQRRRLIPDLAAGTLLLAYAHDEPGVRWPSTALSTKADGHGTGWTLTGCKNPVLRGDCADLLVVSASLPGGETGLFLVGTQISGVTRTPFRTPDGGRGAQLDFQGAQAELLTSGDAAAAAITAAEVRRVGALCAEAVGAMDEILRLTCAHLGSRKQFGVPLSTFQTLTHRAADMYVRLELARSMSLYITMSLADGVVDPVIASRAKLVVNRSARHIGREAIQMHGGIGLTAEYPVGHHVMRLTSIEHTLGGSEEHLCVLSARIGSYDTVEIHG</sequence>
<protein>
    <submittedName>
        <fullName evidence="8">Acyl-CoA dehydrogenase</fullName>
    </submittedName>
</protein>
<reference evidence="8" key="2">
    <citation type="submission" date="2020-09" db="EMBL/GenBank/DDBJ databases">
        <authorList>
            <person name="Sun Q."/>
            <person name="Zhou Y."/>
        </authorList>
    </citation>
    <scope>NUCLEOTIDE SEQUENCE</scope>
    <source>
        <strain evidence="8">CGMCC 4.3508</strain>
    </source>
</reference>
<dbReference type="RefSeq" id="WP_062997771.1">
    <property type="nucleotide sequence ID" value="NZ_BMMH01000005.1"/>
</dbReference>
<comment type="cofactor">
    <cofactor evidence="1">
        <name>FAD</name>
        <dbReference type="ChEBI" id="CHEBI:57692"/>
    </cofactor>
</comment>
<evidence type="ECO:0000256" key="3">
    <source>
        <dbReference type="ARBA" id="ARBA00022630"/>
    </source>
</evidence>
<evidence type="ECO:0000259" key="7">
    <source>
        <dbReference type="Pfam" id="PF02771"/>
    </source>
</evidence>
<keyword evidence="4" id="KW-0274">FAD</keyword>
<organism evidence="8 9">
    <name type="scientific">Nocardia jinanensis</name>
    <dbReference type="NCBI Taxonomy" id="382504"/>
    <lineage>
        <taxon>Bacteria</taxon>
        <taxon>Bacillati</taxon>
        <taxon>Actinomycetota</taxon>
        <taxon>Actinomycetes</taxon>
        <taxon>Mycobacteriales</taxon>
        <taxon>Nocardiaceae</taxon>
        <taxon>Nocardia</taxon>
    </lineage>
</organism>
<comment type="similarity">
    <text evidence="2">Belongs to the acyl-CoA dehydrogenase family.</text>
</comment>
<evidence type="ECO:0000256" key="4">
    <source>
        <dbReference type="ARBA" id="ARBA00022827"/>
    </source>
</evidence>
<feature type="domain" description="Acyl-CoA dehydrogenase/oxidase N-terminal" evidence="7">
    <location>
        <begin position="6"/>
        <end position="117"/>
    </location>
</feature>
<dbReference type="InterPro" id="IPR013786">
    <property type="entry name" value="AcylCoA_DH/ox_N"/>
</dbReference>
<reference evidence="8" key="1">
    <citation type="journal article" date="2014" name="Int. J. Syst. Evol. Microbiol.">
        <title>Complete genome sequence of Corynebacterium casei LMG S-19264T (=DSM 44701T), isolated from a smear-ripened cheese.</title>
        <authorList>
            <consortium name="US DOE Joint Genome Institute (JGI-PGF)"/>
            <person name="Walter F."/>
            <person name="Albersmeier A."/>
            <person name="Kalinowski J."/>
            <person name="Ruckert C."/>
        </authorList>
    </citation>
    <scope>NUCLEOTIDE SEQUENCE</scope>
    <source>
        <strain evidence="8">CGMCC 4.3508</strain>
    </source>
</reference>
<proteinExistence type="inferred from homology"/>
<dbReference type="PANTHER" id="PTHR43884">
    <property type="entry name" value="ACYL-COA DEHYDROGENASE"/>
    <property type="match status" value="1"/>
</dbReference>
<dbReference type="SUPFAM" id="SSF56645">
    <property type="entry name" value="Acyl-CoA dehydrogenase NM domain-like"/>
    <property type="match status" value="1"/>
</dbReference>